<comment type="similarity">
    <text evidence="6">Belongs to the AP2/ERF transcription factor family. ERF subfamily.</text>
</comment>
<feature type="region of interest" description="Disordered" evidence="7">
    <location>
        <begin position="40"/>
        <end position="71"/>
    </location>
</feature>
<reference evidence="10" key="1">
    <citation type="submission" date="2024-07" db="EMBL/GenBank/DDBJ databases">
        <title>Two chromosome-level genome assemblies of Korean endemic species Abeliophyllum distichum and Forsythia ovata (Oleaceae).</title>
        <authorList>
            <person name="Jang H."/>
        </authorList>
    </citation>
    <scope>NUCLEOTIDE SEQUENCE [LARGE SCALE GENOMIC DNA]</scope>
</reference>
<comment type="subcellular location">
    <subcellularLocation>
        <location evidence="1">Nucleus</location>
    </subcellularLocation>
</comment>
<evidence type="ECO:0000256" key="5">
    <source>
        <dbReference type="ARBA" id="ARBA00023242"/>
    </source>
</evidence>
<dbReference type="PANTHER" id="PTHR31241:SF24">
    <property type="entry name" value="ETHYLENE-RESPONSIVE TRANSCRIPTION FACTOR ABI4"/>
    <property type="match status" value="1"/>
</dbReference>
<evidence type="ECO:0000256" key="6">
    <source>
        <dbReference type="ARBA" id="ARBA00024343"/>
    </source>
</evidence>
<dbReference type="InterPro" id="IPR036955">
    <property type="entry name" value="AP2/ERF_dom_sf"/>
</dbReference>
<evidence type="ECO:0000313" key="10">
    <source>
        <dbReference type="Proteomes" id="UP001604277"/>
    </source>
</evidence>
<feature type="domain" description="AP2/ERF" evidence="8">
    <location>
        <begin position="70"/>
        <end position="104"/>
    </location>
</feature>
<evidence type="ECO:0000256" key="4">
    <source>
        <dbReference type="ARBA" id="ARBA00023163"/>
    </source>
</evidence>
<dbReference type="AlphaFoldDB" id="A0ABD1WAZ2"/>
<keyword evidence="5" id="KW-0539">Nucleus</keyword>
<dbReference type="Proteomes" id="UP001604277">
    <property type="component" value="Unassembled WGS sequence"/>
</dbReference>
<gene>
    <name evidence="9" type="ORF">Fot_16062</name>
</gene>
<evidence type="ECO:0000259" key="8">
    <source>
        <dbReference type="PROSITE" id="PS51032"/>
    </source>
</evidence>
<dbReference type="InterPro" id="IPR001471">
    <property type="entry name" value="AP2/ERF_dom"/>
</dbReference>
<evidence type="ECO:0000256" key="7">
    <source>
        <dbReference type="SAM" id="MobiDB-lite"/>
    </source>
</evidence>
<dbReference type="EMBL" id="JBFOLJ010000004">
    <property type="protein sequence ID" value="KAL2546829.1"/>
    <property type="molecule type" value="Genomic_DNA"/>
</dbReference>
<keyword evidence="4" id="KW-0804">Transcription</keyword>
<evidence type="ECO:0000256" key="1">
    <source>
        <dbReference type="ARBA" id="ARBA00004123"/>
    </source>
</evidence>
<protein>
    <submittedName>
        <fullName evidence="9">AP2/ERF domain-containing protein</fullName>
    </submittedName>
</protein>
<keyword evidence="3" id="KW-0238">DNA-binding</keyword>
<keyword evidence="2" id="KW-0805">Transcription regulation</keyword>
<dbReference type="PROSITE" id="PS51032">
    <property type="entry name" value="AP2_ERF"/>
    <property type="match status" value="1"/>
</dbReference>
<keyword evidence="10" id="KW-1185">Reference proteome</keyword>
<dbReference type="GO" id="GO:0003677">
    <property type="term" value="F:DNA binding"/>
    <property type="evidence" value="ECO:0007669"/>
    <property type="project" value="UniProtKB-KW"/>
</dbReference>
<dbReference type="Gene3D" id="3.30.730.10">
    <property type="entry name" value="AP2/ERF domain"/>
    <property type="match status" value="1"/>
</dbReference>
<comment type="caution">
    <text evidence="9">The sequence shown here is derived from an EMBL/GenBank/DDBJ whole genome shotgun (WGS) entry which is preliminary data.</text>
</comment>
<evidence type="ECO:0000256" key="2">
    <source>
        <dbReference type="ARBA" id="ARBA00023015"/>
    </source>
</evidence>
<name>A0ABD1WAZ2_9LAMI</name>
<sequence length="104" mass="11859">MRGKLGQPSQWRKTKDISILDALERKGSDFMALLEHVDPGIDSATSTVGDNSKSNKRGKGKGGPDNGKFKYRGVRQRSWGKWVAEIREPRKRTRRWLARNVRHG</sequence>
<dbReference type="InterPro" id="IPR016177">
    <property type="entry name" value="DNA-bd_dom_sf"/>
</dbReference>
<organism evidence="9 10">
    <name type="scientific">Forsythia ovata</name>
    <dbReference type="NCBI Taxonomy" id="205694"/>
    <lineage>
        <taxon>Eukaryota</taxon>
        <taxon>Viridiplantae</taxon>
        <taxon>Streptophyta</taxon>
        <taxon>Embryophyta</taxon>
        <taxon>Tracheophyta</taxon>
        <taxon>Spermatophyta</taxon>
        <taxon>Magnoliopsida</taxon>
        <taxon>eudicotyledons</taxon>
        <taxon>Gunneridae</taxon>
        <taxon>Pentapetalae</taxon>
        <taxon>asterids</taxon>
        <taxon>lamiids</taxon>
        <taxon>Lamiales</taxon>
        <taxon>Oleaceae</taxon>
        <taxon>Forsythieae</taxon>
        <taxon>Forsythia</taxon>
    </lineage>
</organism>
<dbReference type="GO" id="GO:0005634">
    <property type="term" value="C:nucleus"/>
    <property type="evidence" value="ECO:0007669"/>
    <property type="project" value="UniProtKB-SubCell"/>
</dbReference>
<evidence type="ECO:0000256" key="3">
    <source>
        <dbReference type="ARBA" id="ARBA00023125"/>
    </source>
</evidence>
<dbReference type="SUPFAM" id="SSF54171">
    <property type="entry name" value="DNA-binding domain"/>
    <property type="match status" value="1"/>
</dbReference>
<accession>A0ABD1WAZ2</accession>
<dbReference type="PANTHER" id="PTHR31241">
    <property type="entry name" value="DEHYDRATION-RESPONSIVE ELEMENT-BINDING PROTEIN 2C"/>
    <property type="match status" value="1"/>
</dbReference>
<dbReference type="SMART" id="SM00380">
    <property type="entry name" value="AP2"/>
    <property type="match status" value="1"/>
</dbReference>
<evidence type="ECO:0000313" key="9">
    <source>
        <dbReference type="EMBL" id="KAL2546829.1"/>
    </source>
</evidence>
<proteinExistence type="inferred from homology"/>